<comment type="caution">
    <text evidence="1">The sequence shown here is derived from an EMBL/GenBank/DDBJ whole genome shotgun (WGS) entry which is preliminary data.</text>
</comment>
<accession>A0ABV8FGT6</accession>
<dbReference type="Proteomes" id="UP001595698">
    <property type="component" value="Unassembled WGS sequence"/>
</dbReference>
<evidence type="ECO:0000313" key="2">
    <source>
        <dbReference type="Proteomes" id="UP001595698"/>
    </source>
</evidence>
<dbReference type="EMBL" id="JBHSBC010000056">
    <property type="protein sequence ID" value="MFC3986468.1"/>
    <property type="molecule type" value="Genomic_DNA"/>
</dbReference>
<reference evidence="2" key="1">
    <citation type="journal article" date="2019" name="Int. J. Syst. Evol. Microbiol.">
        <title>The Global Catalogue of Microorganisms (GCM) 10K type strain sequencing project: providing services to taxonomists for standard genome sequencing and annotation.</title>
        <authorList>
            <consortium name="The Broad Institute Genomics Platform"/>
            <consortium name="The Broad Institute Genome Sequencing Center for Infectious Disease"/>
            <person name="Wu L."/>
            <person name="Ma J."/>
        </authorList>
    </citation>
    <scope>NUCLEOTIDE SEQUENCE [LARGE SCALE GENOMIC DNA]</scope>
    <source>
        <strain evidence="2">TBRC 7912</strain>
    </source>
</reference>
<evidence type="ECO:0000313" key="1">
    <source>
        <dbReference type="EMBL" id="MFC3986468.1"/>
    </source>
</evidence>
<proteinExistence type="predicted"/>
<sequence>MSISARVAGWLYSLADRIDPPRPTNLPPPLWYAYTEALRSVGWLPSEREEHNRVVDALLAARDDEWAALEKRVQGYHDEAAHWCDQAIQWQERAKKAGHELDAQGKG</sequence>
<gene>
    <name evidence="1" type="ORF">ACFOYY_40495</name>
</gene>
<name>A0ABV8FGT6_9ACTN</name>
<protein>
    <submittedName>
        <fullName evidence="1">Uncharacterized protein</fullName>
    </submittedName>
</protein>
<dbReference type="RefSeq" id="WP_386196732.1">
    <property type="nucleotide sequence ID" value="NZ_JBHSBC010000056.1"/>
</dbReference>
<keyword evidence="2" id="KW-1185">Reference proteome</keyword>
<organism evidence="1 2">
    <name type="scientific">Streptosporangium jomthongense</name>
    <dbReference type="NCBI Taxonomy" id="1193683"/>
    <lineage>
        <taxon>Bacteria</taxon>
        <taxon>Bacillati</taxon>
        <taxon>Actinomycetota</taxon>
        <taxon>Actinomycetes</taxon>
        <taxon>Streptosporangiales</taxon>
        <taxon>Streptosporangiaceae</taxon>
        <taxon>Streptosporangium</taxon>
    </lineage>
</organism>